<keyword evidence="8" id="KW-0902">Two-component regulatory system</keyword>
<dbReference type="EMBL" id="BAAANS010000004">
    <property type="protein sequence ID" value="GAA2087455.1"/>
    <property type="molecule type" value="Genomic_DNA"/>
</dbReference>
<evidence type="ECO:0000313" key="14">
    <source>
        <dbReference type="EMBL" id="GAA2087455.1"/>
    </source>
</evidence>
<keyword evidence="6 14" id="KW-0418">Kinase</keyword>
<name>A0ABN2W9V2_9ACTN</name>
<dbReference type="GO" id="GO:0016301">
    <property type="term" value="F:kinase activity"/>
    <property type="evidence" value="ECO:0007669"/>
    <property type="project" value="UniProtKB-KW"/>
</dbReference>
<evidence type="ECO:0000256" key="4">
    <source>
        <dbReference type="ARBA" id="ARBA00022679"/>
    </source>
</evidence>
<proteinExistence type="predicted"/>
<evidence type="ECO:0000256" key="3">
    <source>
        <dbReference type="ARBA" id="ARBA00022553"/>
    </source>
</evidence>
<feature type="transmembrane region" description="Helical" evidence="10">
    <location>
        <begin position="83"/>
        <end position="99"/>
    </location>
</feature>
<evidence type="ECO:0000256" key="10">
    <source>
        <dbReference type="SAM" id="Phobius"/>
    </source>
</evidence>
<feature type="domain" description="DUF7134" evidence="13">
    <location>
        <begin position="40"/>
        <end position="196"/>
    </location>
</feature>
<keyword evidence="10" id="KW-1133">Transmembrane helix</keyword>
<feature type="region of interest" description="Disordered" evidence="9">
    <location>
        <begin position="1"/>
        <end position="20"/>
    </location>
</feature>
<comment type="catalytic activity">
    <reaction evidence="1">
        <text>ATP + protein L-histidine = ADP + protein N-phospho-L-histidine.</text>
        <dbReference type="EC" id="2.7.13.3"/>
    </reaction>
</comment>
<dbReference type="InterPro" id="IPR050482">
    <property type="entry name" value="Sensor_HK_TwoCompSys"/>
</dbReference>
<dbReference type="Gene3D" id="3.30.565.10">
    <property type="entry name" value="Histidine kinase-like ATPase, C-terminal domain"/>
    <property type="match status" value="1"/>
</dbReference>
<dbReference type="Proteomes" id="UP001500897">
    <property type="component" value="Unassembled WGS sequence"/>
</dbReference>
<dbReference type="Pfam" id="PF02518">
    <property type="entry name" value="HATPase_c"/>
    <property type="match status" value="1"/>
</dbReference>
<feature type="transmembrane region" description="Helical" evidence="10">
    <location>
        <begin position="172"/>
        <end position="192"/>
    </location>
</feature>
<evidence type="ECO:0000256" key="8">
    <source>
        <dbReference type="ARBA" id="ARBA00023012"/>
    </source>
</evidence>
<keyword evidence="10" id="KW-0812">Transmembrane</keyword>
<dbReference type="InterPro" id="IPR036890">
    <property type="entry name" value="HATPase_C_sf"/>
</dbReference>
<feature type="domain" description="Histidine kinase/HSP90-like ATPase" evidence="11">
    <location>
        <begin position="333"/>
        <end position="428"/>
    </location>
</feature>
<evidence type="ECO:0000256" key="5">
    <source>
        <dbReference type="ARBA" id="ARBA00022741"/>
    </source>
</evidence>
<evidence type="ECO:0000256" key="9">
    <source>
        <dbReference type="SAM" id="MobiDB-lite"/>
    </source>
</evidence>
<dbReference type="SUPFAM" id="SSF55874">
    <property type="entry name" value="ATPase domain of HSP90 chaperone/DNA topoisomerase II/histidine kinase"/>
    <property type="match status" value="1"/>
</dbReference>
<evidence type="ECO:0000259" key="13">
    <source>
        <dbReference type="Pfam" id="PF23539"/>
    </source>
</evidence>
<dbReference type="CDD" id="cd16917">
    <property type="entry name" value="HATPase_UhpB-NarQ-NarX-like"/>
    <property type="match status" value="1"/>
</dbReference>
<evidence type="ECO:0000259" key="12">
    <source>
        <dbReference type="Pfam" id="PF07730"/>
    </source>
</evidence>
<keyword evidence="4" id="KW-0808">Transferase</keyword>
<evidence type="ECO:0000256" key="1">
    <source>
        <dbReference type="ARBA" id="ARBA00000085"/>
    </source>
</evidence>
<keyword evidence="5" id="KW-0547">Nucleotide-binding</keyword>
<dbReference type="InterPro" id="IPR003594">
    <property type="entry name" value="HATPase_dom"/>
</dbReference>
<dbReference type="InterPro" id="IPR055558">
    <property type="entry name" value="DUF7134"/>
</dbReference>
<evidence type="ECO:0000256" key="7">
    <source>
        <dbReference type="ARBA" id="ARBA00022840"/>
    </source>
</evidence>
<keyword evidence="7" id="KW-0067">ATP-binding</keyword>
<reference evidence="14 15" key="1">
    <citation type="journal article" date="2019" name="Int. J. Syst. Evol. Microbiol.">
        <title>The Global Catalogue of Microorganisms (GCM) 10K type strain sequencing project: providing services to taxonomists for standard genome sequencing and annotation.</title>
        <authorList>
            <consortium name="The Broad Institute Genomics Platform"/>
            <consortium name="The Broad Institute Genome Sequencing Center for Infectious Disease"/>
            <person name="Wu L."/>
            <person name="Ma J."/>
        </authorList>
    </citation>
    <scope>NUCLEOTIDE SEQUENCE [LARGE SCALE GENOMIC DNA]</scope>
    <source>
        <strain evidence="14 15">JCM 14559</strain>
    </source>
</reference>
<evidence type="ECO:0000259" key="11">
    <source>
        <dbReference type="Pfam" id="PF02518"/>
    </source>
</evidence>
<comment type="caution">
    <text evidence="14">The sequence shown here is derived from an EMBL/GenBank/DDBJ whole genome shotgun (WGS) entry which is preliminary data.</text>
</comment>
<keyword evidence="10" id="KW-0472">Membrane</keyword>
<evidence type="ECO:0000256" key="6">
    <source>
        <dbReference type="ARBA" id="ARBA00022777"/>
    </source>
</evidence>
<accession>A0ABN2W9V2</accession>
<feature type="transmembrane region" description="Helical" evidence="10">
    <location>
        <begin position="147"/>
        <end position="165"/>
    </location>
</feature>
<keyword evidence="3" id="KW-0597">Phosphoprotein</keyword>
<protein>
    <recommendedName>
        <fullName evidence="2">histidine kinase</fullName>
        <ecNumber evidence="2">2.7.13.3</ecNumber>
    </recommendedName>
</protein>
<keyword evidence="15" id="KW-1185">Reference proteome</keyword>
<dbReference type="InterPro" id="IPR011712">
    <property type="entry name" value="Sig_transdc_His_kin_sub3_dim/P"/>
</dbReference>
<dbReference type="PANTHER" id="PTHR24421">
    <property type="entry name" value="NITRATE/NITRITE SENSOR PROTEIN NARX-RELATED"/>
    <property type="match status" value="1"/>
</dbReference>
<dbReference type="EC" id="2.7.13.3" evidence="2"/>
<dbReference type="PANTHER" id="PTHR24421:SF10">
    <property type="entry name" value="NITRATE_NITRITE SENSOR PROTEIN NARQ"/>
    <property type="match status" value="1"/>
</dbReference>
<dbReference type="Gene3D" id="1.20.5.1930">
    <property type="match status" value="1"/>
</dbReference>
<sequence>MHDPVLPHHPQGAEGAPLPGHPLLDQLARAGQRLRGPAVRRPWLLDAAVVALSFLAFCVPDLVHDGDGDGPRGHRVAFTHLPLPAVLAFQAALLLPLLWRRRRPAAAFAAVTAVFLVQWSLGAALRADAALLLALYALALHGRLRDLAWACAASALGTGLVAARLSSAVPVWDVLFFLVAAVTAAVALGIAVRVRRAQLAGLRERAARLEVERDQRSRLAAASERARVAREMHDIIGHNLSVIITLADGGAYAARSTPERGPEALTLIGDAGRQALGELRRMLGVLREHGAGPELAPQPGIADLDGLCGRIRAAGPEVLHRTEGALETLDRGVQLTVYRIVQEALTNTLKHAGPQARTRVSVSLVDTRLRVRIDDSGPPGGAPAPDGTPPGEGQGVTGMRERAALYGGTVTAGPAPGGGWSVLADLDVTPVAPAPALGALPAHAPHALDPHAQHALDLPAPHALDPAGGPV</sequence>
<feature type="region of interest" description="Disordered" evidence="9">
    <location>
        <begin position="371"/>
        <end position="397"/>
    </location>
</feature>
<organism evidence="14 15">
    <name type="scientific">Kitasatospora saccharophila</name>
    <dbReference type="NCBI Taxonomy" id="407973"/>
    <lineage>
        <taxon>Bacteria</taxon>
        <taxon>Bacillati</taxon>
        <taxon>Actinomycetota</taxon>
        <taxon>Actinomycetes</taxon>
        <taxon>Kitasatosporales</taxon>
        <taxon>Streptomycetaceae</taxon>
        <taxon>Kitasatospora</taxon>
    </lineage>
</organism>
<feature type="domain" description="Signal transduction histidine kinase subgroup 3 dimerisation and phosphoacceptor" evidence="12">
    <location>
        <begin position="224"/>
        <end position="289"/>
    </location>
</feature>
<dbReference type="Pfam" id="PF23539">
    <property type="entry name" value="DUF7134"/>
    <property type="match status" value="1"/>
</dbReference>
<dbReference type="Pfam" id="PF07730">
    <property type="entry name" value="HisKA_3"/>
    <property type="match status" value="1"/>
</dbReference>
<feature type="transmembrane region" description="Helical" evidence="10">
    <location>
        <begin position="106"/>
        <end position="127"/>
    </location>
</feature>
<evidence type="ECO:0000256" key="2">
    <source>
        <dbReference type="ARBA" id="ARBA00012438"/>
    </source>
</evidence>
<evidence type="ECO:0000313" key="15">
    <source>
        <dbReference type="Proteomes" id="UP001500897"/>
    </source>
</evidence>
<gene>
    <name evidence="14" type="ORF">GCM10009759_08910</name>
</gene>